<dbReference type="Pfam" id="PF03692">
    <property type="entry name" value="CxxCxxCC"/>
    <property type="match status" value="1"/>
</dbReference>
<reference evidence="1" key="1">
    <citation type="submission" date="2020-06" db="EMBL/GenBank/DDBJ databases">
        <title>Whole Genome Sequence of Bradyrhizobium sp. Strain 1S1.</title>
        <authorList>
            <person name="Bromfield E.S.P."/>
            <person name="Cloutier S."/>
        </authorList>
    </citation>
    <scope>NUCLEOTIDE SEQUENCE [LARGE SCALE GENOMIC DNA]</scope>
    <source>
        <strain evidence="1">1S1</strain>
    </source>
</reference>
<name>A0A973W382_9BRAD</name>
<sequence length="112" mass="12283">MSLCDRCYAPGQCCRVMHLSQNGEPLTVWTDEDVSAQARAHGLPFEPIAPLSSYVDPESGRPYATFEWTCPKLGADGRCTIYEDRPDVCRSFEAGSDPLCVHFNGAEAGTHD</sequence>
<dbReference type="RefSeq" id="WP_166205727.1">
    <property type="nucleotide sequence ID" value="NZ_CP088285.1"/>
</dbReference>
<dbReference type="AlphaFoldDB" id="A0A973W382"/>
<comment type="caution">
    <text evidence="1">The sequence shown here is derived from an EMBL/GenBank/DDBJ whole genome shotgun (WGS) entry which is preliminary data.</text>
</comment>
<evidence type="ECO:0000313" key="1">
    <source>
        <dbReference type="EMBL" id="NVI46404.1"/>
    </source>
</evidence>
<dbReference type="EMBL" id="JAAOLE020000001">
    <property type="protein sequence ID" value="NVI46404.1"/>
    <property type="molecule type" value="Genomic_DNA"/>
</dbReference>
<organism evidence="1">
    <name type="scientific">Bradyrhizobium septentrionale</name>
    <dbReference type="NCBI Taxonomy" id="1404411"/>
    <lineage>
        <taxon>Bacteria</taxon>
        <taxon>Pseudomonadati</taxon>
        <taxon>Pseudomonadota</taxon>
        <taxon>Alphaproteobacteria</taxon>
        <taxon>Hyphomicrobiales</taxon>
        <taxon>Nitrobacteraceae</taxon>
        <taxon>Bradyrhizobium</taxon>
    </lineage>
</organism>
<gene>
    <name evidence="1" type="ORF">HAP48_026285</name>
</gene>
<protein>
    <submittedName>
        <fullName evidence="1">YkgJ family cysteine cluster protein</fullName>
    </submittedName>
</protein>
<dbReference type="InterPro" id="IPR005358">
    <property type="entry name" value="Puta_zinc/iron-chelating_dom"/>
</dbReference>
<proteinExistence type="predicted"/>
<accession>A0A973W382</accession>